<feature type="region of interest" description="Disordered" evidence="6">
    <location>
        <begin position="77"/>
        <end position="98"/>
    </location>
</feature>
<dbReference type="PRINTS" id="PR00320">
    <property type="entry name" value="GPROTEINBRPT"/>
</dbReference>
<proteinExistence type="predicted"/>
<feature type="repeat" description="WD" evidence="5">
    <location>
        <begin position="531"/>
        <end position="566"/>
    </location>
</feature>
<comment type="subcellular location">
    <subcellularLocation>
        <location evidence="1">Nucleus</location>
        <location evidence="1">Nucleolus</location>
    </subcellularLocation>
</comment>
<feature type="repeat" description="WD" evidence="5">
    <location>
        <begin position="214"/>
        <end position="246"/>
    </location>
</feature>
<dbReference type="InterPro" id="IPR015943">
    <property type="entry name" value="WD40/YVTN_repeat-like_dom_sf"/>
</dbReference>
<keyword evidence="3" id="KW-0677">Repeat</keyword>
<dbReference type="RefSeq" id="XP_001732406.1">
    <property type="nucleotide sequence ID" value="XM_001732354.1"/>
</dbReference>
<keyword evidence="4" id="KW-0539">Nucleus</keyword>
<dbReference type="InterPro" id="IPR019775">
    <property type="entry name" value="WD40_repeat_CS"/>
</dbReference>
<dbReference type="FunCoup" id="A8PS28">
    <property type="interactions" value="396"/>
</dbReference>
<dbReference type="OrthoDB" id="10267436at2759"/>
<sequence>MATQVPKPSAKRQRRAAEAEKRANEELSESGMLNSNMSSVLVQFRSGQDDTFLGPTISLPAQVGQAEMAKLVNELRRQARSQRGRTETGAGEQDDVDEDEDIPYAFHVLLRETDTSTSEPTRVPIHNSLHDDVMNSAVAKKLGISMEDSLTIVFEPQAVFRVRAVTRCSSTLSGHGSPILCCSFSPSGLLLATGAGDKVCRIWDMDTEMPLHTLEGHEGWVLCVEWEPLERRLATGGMDGQVWIWDALVPPLPGRRGWGARSGEQVDAEHQAQQTQTGAEAPRKMSVVERRAARRAAPRGQMLRGHTKWVTSLAWEPVHRNASAPRLASSSKDGTVRIWNVVSRQVDFVLGGHTASVNCVRWGGDGAIYTASSDRTIKVWNDQDGRLIRSLNEHSHWVNSLALSTDYVLRTGAFDVKGAYAAHLCKQDYTDLDAFTQSMAQKRYEESTANGARPEMVVSASDDHTLFVWPPQVHSTEATMSPKKPLARLTGHQKTVNHVCFSPDGRLIASASFDNSVKLWDGRTGKFIANLRGHVASVYRVAWSSDSRMLASASKDSTIKLWNLKTFKIKVDLPGHEDEVYCVDFLADKLASGGRDRTLKIWRH</sequence>
<keyword evidence="2 5" id="KW-0853">WD repeat</keyword>
<keyword evidence="8" id="KW-1185">Reference proteome</keyword>
<evidence type="ECO:0000256" key="4">
    <source>
        <dbReference type="ARBA" id="ARBA00023242"/>
    </source>
</evidence>
<dbReference type="Pfam" id="PF00400">
    <property type="entry name" value="WD40"/>
    <property type="match status" value="7"/>
</dbReference>
<dbReference type="InterPro" id="IPR001680">
    <property type="entry name" value="WD40_rpt"/>
</dbReference>
<dbReference type="SUPFAM" id="SSF50978">
    <property type="entry name" value="WD40 repeat-like"/>
    <property type="match status" value="1"/>
</dbReference>
<protein>
    <submittedName>
        <fullName evidence="7">Uncharacterized protein</fullName>
    </submittedName>
</protein>
<dbReference type="EMBL" id="AAYY01000001">
    <property type="protein sequence ID" value="EDP45192.1"/>
    <property type="molecule type" value="Genomic_DNA"/>
</dbReference>
<dbReference type="InterPro" id="IPR036322">
    <property type="entry name" value="WD40_repeat_dom_sf"/>
</dbReference>
<dbReference type="InterPro" id="IPR020472">
    <property type="entry name" value="WD40_PAC1"/>
</dbReference>
<evidence type="ECO:0000313" key="7">
    <source>
        <dbReference type="EMBL" id="EDP45192.1"/>
    </source>
</evidence>
<dbReference type="VEuPathDB" id="FungiDB:MGL_0181"/>
<comment type="caution">
    <text evidence="7">The sequence shown here is derived from an EMBL/GenBank/DDBJ whole genome shotgun (WGS) entry which is preliminary data.</text>
</comment>
<dbReference type="PANTHER" id="PTHR19848:SF0">
    <property type="entry name" value="NOTCHLESS PROTEIN HOMOLOG 1"/>
    <property type="match status" value="1"/>
</dbReference>
<feature type="repeat" description="WD" evidence="5">
    <location>
        <begin position="350"/>
        <end position="390"/>
    </location>
</feature>
<dbReference type="STRING" id="425265.A8PS28"/>
<dbReference type="PROSITE" id="PS50082">
    <property type="entry name" value="WD_REPEATS_2"/>
    <property type="match status" value="7"/>
</dbReference>
<reference evidence="7 8" key="1">
    <citation type="journal article" date="2007" name="Proc. Natl. Acad. Sci. U.S.A.">
        <title>Dandruff-associated Malassezia genomes reveal convergent and divergent virulence traits shared with plant and human fungal pathogens.</title>
        <authorList>
            <person name="Xu J."/>
            <person name="Saunders C.W."/>
            <person name="Hu P."/>
            <person name="Grant R.A."/>
            <person name="Boekhout T."/>
            <person name="Kuramae E.E."/>
            <person name="Kronstad J.W."/>
            <person name="Deangelis Y.M."/>
            <person name="Reeder N.L."/>
            <person name="Johnstone K.R."/>
            <person name="Leland M."/>
            <person name="Fieno A.M."/>
            <person name="Begley W.M."/>
            <person name="Sun Y."/>
            <person name="Lacey M.P."/>
            <person name="Chaudhary T."/>
            <person name="Keough T."/>
            <person name="Chu L."/>
            <person name="Sears R."/>
            <person name="Yuan B."/>
            <person name="Dawson T.L.Jr."/>
        </authorList>
    </citation>
    <scope>NUCLEOTIDE SEQUENCE [LARGE SCALE GENOMIC DNA]</scope>
    <source>
        <strain evidence="8">ATCC MYA-4612 / CBS 7966</strain>
    </source>
</reference>
<dbReference type="PROSITE" id="PS00678">
    <property type="entry name" value="WD_REPEATS_1"/>
    <property type="match status" value="3"/>
</dbReference>
<accession>A8PS28</accession>
<dbReference type="PROSITE" id="PS50294">
    <property type="entry name" value="WD_REPEATS_REGION"/>
    <property type="match status" value="7"/>
</dbReference>
<feature type="region of interest" description="Disordered" evidence="6">
    <location>
        <begin position="256"/>
        <end position="286"/>
    </location>
</feature>
<evidence type="ECO:0000256" key="5">
    <source>
        <dbReference type="PROSITE-ProRule" id="PRU00221"/>
    </source>
</evidence>
<feature type="repeat" description="WD" evidence="5">
    <location>
        <begin position="172"/>
        <end position="213"/>
    </location>
</feature>
<dbReference type="PANTHER" id="PTHR19848">
    <property type="entry name" value="WD40 REPEAT PROTEIN"/>
    <property type="match status" value="1"/>
</dbReference>
<dbReference type="InParanoid" id="A8PS28"/>
<evidence type="ECO:0000256" key="3">
    <source>
        <dbReference type="ARBA" id="ARBA00022737"/>
    </source>
</evidence>
<dbReference type="Proteomes" id="UP000008837">
    <property type="component" value="Unassembled WGS sequence"/>
</dbReference>
<dbReference type="SMART" id="SM00320">
    <property type="entry name" value="WD40"/>
    <property type="match status" value="8"/>
</dbReference>
<evidence type="ECO:0000256" key="1">
    <source>
        <dbReference type="ARBA" id="ARBA00004604"/>
    </source>
</evidence>
<organism evidence="7 8">
    <name type="scientific">Malassezia globosa (strain ATCC MYA-4612 / CBS 7966)</name>
    <name type="common">Dandruff-associated fungus</name>
    <dbReference type="NCBI Taxonomy" id="425265"/>
    <lineage>
        <taxon>Eukaryota</taxon>
        <taxon>Fungi</taxon>
        <taxon>Dikarya</taxon>
        <taxon>Basidiomycota</taxon>
        <taxon>Ustilaginomycotina</taxon>
        <taxon>Malasseziomycetes</taxon>
        <taxon>Malasseziales</taxon>
        <taxon>Malasseziaceae</taxon>
        <taxon>Malassezia</taxon>
    </lineage>
</organism>
<dbReference type="KEGG" id="mgl:MGL_0181"/>
<feature type="repeat" description="WD" evidence="5">
    <location>
        <begin position="489"/>
        <end position="530"/>
    </location>
</feature>
<feature type="compositionally biased region" description="Basic and acidic residues" evidence="6">
    <location>
        <begin position="15"/>
        <end position="25"/>
    </location>
</feature>
<dbReference type="Gene3D" id="2.130.10.10">
    <property type="entry name" value="YVTN repeat-like/Quinoprotein amine dehydrogenase"/>
    <property type="match status" value="1"/>
</dbReference>
<dbReference type="GO" id="GO:0000027">
    <property type="term" value="P:ribosomal large subunit assembly"/>
    <property type="evidence" value="ECO:0007669"/>
    <property type="project" value="TreeGrafter"/>
</dbReference>
<feature type="repeat" description="WD" evidence="5">
    <location>
        <begin position="303"/>
        <end position="341"/>
    </location>
</feature>
<dbReference type="OMA" id="VLCAEWE"/>
<evidence type="ECO:0000313" key="8">
    <source>
        <dbReference type="Proteomes" id="UP000008837"/>
    </source>
</evidence>
<dbReference type="AlphaFoldDB" id="A8PS28"/>
<feature type="repeat" description="WD" evidence="5">
    <location>
        <begin position="573"/>
        <end position="604"/>
    </location>
</feature>
<dbReference type="GO" id="GO:0005730">
    <property type="term" value="C:nucleolus"/>
    <property type="evidence" value="ECO:0007669"/>
    <property type="project" value="UniProtKB-SubCell"/>
</dbReference>
<evidence type="ECO:0000256" key="6">
    <source>
        <dbReference type="SAM" id="MobiDB-lite"/>
    </source>
</evidence>
<name>A8PS28_MALGO</name>
<gene>
    <name evidence="7" type="ORF">MGL_0181</name>
</gene>
<feature type="region of interest" description="Disordered" evidence="6">
    <location>
        <begin position="1"/>
        <end position="34"/>
    </location>
</feature>
<evidence type="ECO:0000256" key="2">
    <source>
        <dbReference type="ARBA" id="ARBA00022574"/>
    </source>
</evidence>
<dbReference type="CDD" id="cd00200">
    <property type="entry name" value="WD40"/>
    <property type="match status" value="1"/>
</dbReference>
<dbReference type="GeneID" id="5856712"/>